<evidence type="ECO:0000256" key="1">
    <source>
        <dbReference type="SAM" id="MobiDB-lite"/>
    </source>
</evidence>
<comment type="caution">
    <text evidence="2">The sequence shown here is derived from an EMBL/GenBank/DDBJ whole genome shotgun (WGS) entry which is preliminary data.</text>
</comment>
<proteinExistence type="predicted"/>
<sequence>RAYKTLRLEDQERLAKRIAEDRPNNEDKEFARGQSNLAKT</sequence>
<feature type="non-terminal residue" evidence="2">
    <location>
        <position position="1"/>
    </location>
</feature>
<feature type="region of interest" description="Disordered" evidence="1">
    <location>
        <begin position="17"/>
        <end position="40"/>
    </location>
</feature>
<organism evidence="2">
    <name type="scientific">marine sediment metagenome</name>
    <dbReference type="NCBI Taxonomy" id="412755"/>
    <lineage>
        <taxon>unclassified sequences</taxon>
        <taxon>metagenomes</taxon>
        <taxon>ecological metagenomes</taxon>
    </lineage>
</organism>
<reference evidence="2" key="1">
    <citation type="journal article" date="2014" name="Front. Microbiol.">
        <title>High frequency of phylogenetically diverse reductive dehalogenase-homologous genes in deep subseafloor sedimentary metagenomes.</title>
        <authorList>
            <person name="Kawai M."/>
            <person name="Futagami T."/>
            <person name="Toyoda A."/>
            <person name="Takaki Y."/>
            <person name="Nishi S."/>
            <person name="Hori S."/>
            <person name="Arai W."/>
            <person name="Tsubouchi T."/>
            <person name="Morono Y."/>
            <person name="Uchiyama I."/>
            <person name="Ito T."/>
            <person name="Fujiyama A."/>
            <person name="Inagaki F."/>
            <person name="Takami H."/>
        </authorList>
    </citation>
    <scope>NUCLEOTIDE SEQUENCE</scope>
    <source>
        <strain evidence="2">Expedition CK06-06</strain>
    </source>
</reference>
<protein>
    <submittedName>
        <fullName evidence="2">Uncharacterized protein</fullName>
    </submittedName>
</protein>
<dbReference type="AlphaFoldDB" id="X1EGN1"/>
<gene>
    <name evidence="2" type="ORF">S01H4_61065</name>
</gene>
<evidence type="ECO:0000313" key="2">
    <source>
        <dbReference type="EMBL" id="GAH07818.1"/>
    </source>
</evidence>
<accession>X1EGN1</accession>
<name>X1EGN1_9ZZZZ</name>
<dbReference type="EMBL" id="BART01036129">
    <property type="protein sequence ID" value="GAH07818.1"/>
    <property type="molecule type" value="Genomic_DNA"/>
</dbReference>
<feature type="compositionally biased region" description="Basic and acidic residues" evidence="1">
    <location>
        <begin position="17"/>
        <end position="31"/>
    </location>
</feature>